<dbReference type="SUPFAM" id="SSF53300">
    <property type="entry name" value="vWA-like"/>
    <property type="match status" value="1"/>
</dbReference>
<dbReference type="Gene3D" id="3.40.50.410">
    <property type="entry name" value="von Willebrand factor, type A domain"/>
    <property type="match status" value="1"/>
</dbReference>
<dbReference type="SMART" id="SM00327">
    <property type="entry name" value="VWA"/>
    <property type="match status" value="1"/>
</dbReference>
<sequence length="289" mass="32429">MIEGNDSALHLLELKCRRPVEHLLSGEYRSVFKGKGIEFEDVRPYQPGDDVRTMDWRVTAKTGTPHIKRFIEEREQHFYLLVDISASMLCDATGKKRDTLAQLGSLLTLTAAKNNDRVGLTLYSDEVELMIRPSKGRQHALRIIDTLMNVEPKGTGSNLAEAIANLGHVVGKRSVIFILSDFFCEGYQDELQALAHKHDLIAVNLIDPQEVTPPNCGLVRISDSETGAQATVDLSQVKENHRQRLEKIRNEMMESGVDLMEVMHGEDCVKALISFFNSRQRRVADETGG</sequence>
<name>A0A8J7MGD8_9BACT</name>
<feature type="domain" description="VWFA" evidence="1">
    <location>
        <begin position="75"/>
        <end position="252"/>
    </location>
</feature>
<reference evidence="2" key="1">
    <citation type="submission" date="2021-01" db="EMBL/GenBank/DDBJ databases">
        <title>Modified the classification status of verrucomicrobia.</title>
        <authorList>
            <person name="Feng X."/>
        </authorList>
    </citation>
    <scope>NUCLEOTIDE SEQUENCE</scope>
    <source>
        <strain evidence="2">_KCTC 22039</strain>
    </source>
</reference>
<dbReference type="RefSeq" id="WP_200312566.1">
    <property type="nucleotide sequence ID" value="NZ_JAENIM010000046.1"/>
</dbReference>
<dbReference type="AlphaFoldDB" id="A0A8J7MGD8"/>
<organism evidence="2 3">
    <name type="scientific">Persicirhabdus sediminis</name>
    <dbReference type="NCBI Taxonomy" id="454144"/>
    <lineage>
        <taxon>Bacteria</taxon>
        <taxon>Pseudomonadati</taxon>
        <taxon>Verrucomicrobiota</taxon>
        <taxon>Verrucomicrobiia</taxon>
        <taxon>Verrucomicrobiales</taxon>
        <taxon>Verrucomicrobiaceae</taxon>
        <taxon>Persicirhabdus</taxon>
    </lineage>
</organism>
<dbReference type="Pfam" id="PF01882">
    <property type="entry name" value="DUF58"/>
    <property type="match status" value="1"/>
</dbReference>
<evidence type="ECO:0000313" key="3">
    <source>
        <dbReference type="Proteomes" id="UP000624703"/>
    </source>
</evidence>
<protein>
    <submittedName>
        <fullName evidence="2">DUF58 domain-containing protein</fullName>
    </submittedName>
</protein>
<evidence type="ECO:0000259" key="1">
    <source>
        <dbReference type="SMART" id="SM00327"/>
    </source>
</evidence>
<dbReference type="EMBL" id="JAENIM010000046">
    <property type="protein sequence ID" value="MBK1792552.1"/>
    <property type="molecule type" value="Genomic_DNA"/>
</dbReference>
<dbReference type="CDD" id="cd00198">
    <property type="entry name" value="vWFA"/>
    <property type="match status" value="1"/>
</dbReference>
<dbReference type="InterPro" id="IPR036465">
    <property type="entry name" value="vWFA_dom_sf"/>
</dbReference>
<dbReference type="InterPro" id="IPR002881">
    <property type="entry name" value="DUF58"/>
</dbReference>
<accession>A0A8J7MGD8</accession>
<proteinExistence type="predicted"/>
<dbReference type="InterPro" id="IPR002035">
    <property type="entry name" value="VWF_A"/>
</dbReference>
<comment type="caution">
    <text evidence="2">The sequence shown here is derived from an EMBL/GenBank/DDBJ whole genome shotgun (WGS) entry which is preliminary data.</text>
</comment>
<dbReference type="PANTHER" id="PTHR33608:SF6">
    <property type="entry name" value="BLL2464 PROTEIN"/>
    <property type="match status" value="1"/>
</dbReference>
<evidence type="ECO:0000313" key="2">
    <source>
        <dbReference type="EMBL" id="MBK1792552.1"/>
    </source>
</evidence>
<dbReference type="PANTHER" id="PTHR33608">
    <property type="entry name" value="BLL2464 PROTEIN"/>
    <property type="match status" value="1"/>
</dbReference>
<keyword evidence="3" id="KW-1185">Reference proteome</keyword>
<dbReference type="Proteomes" id="UP000624703">
    <property type="component" value="Unassembled WGS sequence"/>
</dbReference>
<gene>
    <name evidence="2" type="ORF">JIN82_15410</name>
</gene>